<dbReference type="GO" id="GO:0042586">
    <property type="term" value="F:peptide deformylase activity"/>
    <property type="evidence" value="ECO:0007669"/>
    <property type="project" value="UniProtKB-EC"/>
</dbReference>
<reference evidence="8 9" key="1">
    <citation type="submission" date="2021-02" db="EMBL/GenBank/DDBJ databases">
        <title>Complete Genome Sequence of Arcanobacterium phocisimile strain DSM 26142T from a harbour seal.</title>
        <authorList>
            <person name="Borowiak M."/>
            <person name="Alssahen M."/>
            <person name="Malorny B."/>
            <person name="Laemmler C."/>
            <person name="Siebert U."/>
            <person name="Ploetz M."/>
            <person name="Abdulmawjood A."/>
        </authorList>
    </citation>
    <scope>NUCLEOTIDE SEQUENCE [LARGE SCALE GENOMIC DNA]</scope>
    <source>
        <strain evidence="8 9">DSM 26142</strain>
    </source>
</reference>
<dbReference type="PANTHER" id="PTHR10458">
    <property type="entry name" value="PEPTIDE DEFORMYLASE"/>
    <property type="match status" value="1"/>
</dbReference>
<dbReference type="CDD" id="cd00487">
    <property type="entry name" value="Pep_deformylase"/>
    <property type="match status" value="1"/>
</dbReference>
<keyword evidence="3 6" id="KW-0378">Hydrolase</keyword>
<gene>
    <name evidence="6 8" type="primary">def</name>
    <name evidence="8" type="ORF">JTE88_08550</name>
</gene>
<comment type="catalytic activity">
    <reaction evidence="6">
        <text>N-terminal N-formyl-L-methionyl-[peptide] + H2O = N-terminal L-methionyl-[peptide] + formate</text>
        <dbReference type="Rhea" id="RHEA:24420"/>
        <dbReference type="Rhea" id="RHEA-COMP:10639"/>
        <dbReference type="Rhea" id="RHEA-COMP:10640"/>
        <dbReference type="ChEBI" id="CHEBI:15377"/>
        <dbReference type="ChEBI" id="CHEBI:15740"/>
        <dbReference type="ChEBI" id="CHEBI:49298"/>
        <dbReference type="ChEBI" id="CHEBI:64731"/>
        <dbReference type="EC" id="3.5.1.88"/>
    </reaction>
</comment>
<dbReference type="NCBIfam" id="TIGR00079">
    <property type="entry name" value="pept_deformyl"/>
    <property type="match status" value="1"/>
</dbReference>
<feature type="binding site" evidence="6">
    <location>
        <position position="144"/>
    </location>
    <ligand>
        <name>Fe cation</name>
        <dbReference type="ChEBI" id="CHEBI:24875"/>
    </ligand>
</feature>
<dbReference type="SUPFAM" id="SSF56420">
    <property type="entry name" value="Peptide deformylase"/>
    <property type="match status" value="1"/>
</dbReference>
<organism evidence="8 9">
    <name type="scientific">Arcanobacterium phocisimile</name>
    <dbReference type="NCBI Taxonomy" id="1302235"/>
    <lineage>
        <taxon>Bacteria</taxon>
        <taxon>Bacillati</taxon>
        <taxon>Actinomycetota</taxon>
        <taxon>Actinomycetes</taxon>
        <taxon>Actinomycetales</taxon>
        <taxon>Actinomycetaceae</taxon>
        <taxon>Arcanobacterium</taxon>
    </lineage>
</organism>
<dbReference type="InterPro" id="IPR036821">
    <property type="entry name" value="Peptide_deformylase_sf"/>
</dbReference>
<evidence type="ECO:0000313" key="8">
    <source>
        <dbReference type="EMBL" id="QRV02108.1"/>
    </source>
</evidence>
<evidence type="ECO:0000256" key="1">
    <source>
        <dbReference type="ARBA" id="ARBA00010759"/>
    </source>
</evidence>
<evidence type="ECO:0000256" key="6">
    <source>
        <dbReference type="HAMAP-Rule" id="MF_00163"/>
    </source>
</evidence>
<dbReference type="PANTHER" id="PTHR10458:SF2">
    <property type="entry name" value="PEPTIDE DEFORMYLASE, MITOCHONDRIAL"/>
    <property type="match status" value="1"/>
</dbReference>
<feature type="region of interest" description="Disordered" evidence="7">
    <location>
        <begin position="211"/>
        <end position="232"/>
    </location>
</feature>
<dbReference type="InterPro" id="IPR023635">
    <property type="entry name" value="Peptide_deformylase"/>
</dbReference>
<comment type="function">
    <text evidence="6">Removes the formyl group from the N-terminal Met of newly synthesized proteins. Requires at least a dipeptide for an efficient rate of reaction. N-terminal L-methionine is a prerequisite for activity but the enzyme has broad specificity at other positions.</text>
</comment>
<feature type="binding site" evidence="6">
    <location>
        <position position="98"/>
    </location>
    <ligand>
        <name>Fe cation</name>
        <dbReference type="ChEBI" id="CHEBI:24875"/>
    </ligand>
</feature>
<evidence type="ECO:0000256" key="5">
    <source>
        <dbReference type="ARBA" id="ARBA00023004"/>
    </source>
</evidence>
<feature type="binding site" evidence="6">
    <location>
        <position position="140"/>
    </location>
    <ligand>
        <name>Fe cation</name>
        <dbReference type="ChEBI" id="CHEBI:24875"/>
    </ligand>
</feature>
<evidence type="ECO:0000313" key="9">
    <source>
        <dbReference type="Proteomes" id="UP000602653"/>
    </source>
</evidence>
<keyword evidence="9" id="KW-1185">Reference proteome</keyword>
<dbReference type="EC" id="3.5.1.88" evidence="6"/>
<keyword evidence="4 6" id="KW-0648">Protein biosynthesis</keyword>
<evidence type="ECO:0000256" key="7">
    <source>
        <dbReference type="SAM" id="MobiDB-lite"/>
    </source>
</evidence>
<accession>A0ABX7IJW3</accession>
<dbReference type="HAMAP" id="MF_00163">
    <property type="entry name" value="Pep_deformylase"/>
    <property type="match status" value="1"/>
</dbReference>
<dbReference type="Proteomes" id="UP000602653">
    <property type="component" value="Chromosome"/>
</dbReference>
<keyword evidence="5 6" id="KW-0408">Iron</keyword>
<dbReference type="NCBIfam" id="NF001159">
    <property type="entry name" value="PRK00150.1-3"/>
    <property type="match status" value="1"/>
</dbReference>
<dbReference type="Pfam" id="PF01327">
    <property type="entry name" value="Pep_deformylase"/>
    <property type="match status" value="1"/>
</dbReference>
<dbReference type="PRINTS" id="PR01576">
    <property type="entry name" value="PDEFORMYLASE"/>
</dbReference>
<proteinExistence type="inferred from homology"/>
<name>A0ABX7IJW3_9ACTO</name>
<keyword evidence="2 6" id="KW-0479">Metal-binding</keyword>
<protein>
    <recommendedName>
        <fullName evidence="6">Peptide deformylase</fullName>
        <shortName evidence="6">PDF</shortName>
        <ecNumber evidence="6">3.5.1.88</ecNumber>
    </recommendedName>
    <alternativeName>
        <fullName evidence="6">Polypeptide deformylase</fullName>
    </alternativeName>
</protein>
<comment type="similarity">
    <text evidence="1 6">Belongs to the polypeptide deformylase family.</text>
</comment>
<evidence type="ECO:0000256" key="3">
    <source>
        <dbReference type="ARBA" id="ARBA00022801"/>
    </source>
</evidence>
<evidence type="ECO:0000256" key="2">
    <source>
        <dbReference type="ARBA" id="ARBA00022723"/>
    </source>
</evidence>
<sequence length="232" mass="25967">MLYPIHVYGSPVLHKTSRPVTVFDDKLKQLTEDMFETCEVAPGVGLAAPQIGLDLSMYVWMYDGPEHKGPQRGVAINPTLLIEPVDTFEPTPADEEGCLSFPGYQYGLRRSPHAVLRAQDVNGEWYELEADGWFARIMQHEYDHLHGRIYVDRLTGKSAHHVSKVMKREKWNVPGIAWLPGEDELFDLDDDALAKLDEMTRYFAGVSEDPEVEGEASAFPAEDGKGASFGLS</sequence>
<feature type="active site" evidence="6">
    <location>
        <position position="141"/>
    </location>
</feature>
<dbReference type="RefSeq" id="WP_204424365.1">
    <property type="nucleotide sequence ID" value="NZ_CP070228.1"/>
</dbReference>
<comment type="cofactor">
    <cofactor evidence="6">
        <name>Fe(2+)</name>
        <dbReference type="ChEBI" id="CHEBI:29033"/>
    </cofactor>
    <text evidence="6">Binds 1 Fe(2+) ion.</text>
</comment>
<evidence type="ECO:0000256" key="4">
    <source>
        <dbReference type="ARBA" id="ARBA00022917"/>
    </source>
</evidence>
<dbReference type="Gene3D" id="3.90.45.10">
    <property type="entry name" value="Peptide deformylase"/>
    <property type="match status" value="1"/>
</dbReference>
<dbReference type="EMBL" id="CP070228">
    <property type="protein sequence ID" value="QRV02108.1"/>
    <property type="molecule type" value="Genomic_DNA"/>
</dbReference>